<dbReference type="InterPro" id="IPR023631">
    <property type="entry name" value="Amidase_dom"/>
</dbReference>
<evidence type="ECO:0000259" key="1">
    <source>
        <dbReference type="Pfam" id="PF01425"/>
    </source>
</evidence>
<dbReference type="STRING" id="645134.A0A0L0HBC2"/>
<dbReference type="OMA" id="SDNFVKP"/>
<dbReference type="Gene3D" id="3.90.1300.10">
    <property type="entry name" value="Amidase signature (AS) domain"/>
    <property type="match status" value="1"/>
</dbReference>
<dbReference type="eggNOG" id="KOG1212">
    <property type="taxonomic scope" value="Eukaryota"/>
</dbReference>
<dbReference type="PIRSF" id="PIRSF001221">
    <property type="entry name" value="Amidase_fungi"/>
    <property type="match status" value="1"/>
</dbReference>
<feature type="domain" description="Amidase" evidence="1">
    <location>
        <begin position="74"/>
        <end position="600"/>
    </location>
</feature>
<reference evidence="2 3" key="1">
    <citation type="submission" date="2009-08" db="EMBL/GenBank/DDBJ databases">
        <title>The Genome Sequence of Spizellomyces punctatus strain DAOM BR117.</title>
        <authorList>
            <consortium name="The Broad Institute Genome Sequencing Platform"/>
            <person name="Russ C."/>
            <person name="Cuomo C."/>
            <person name="Shea T."/>
            <person name="Young S.K."/>
            <person name="Zeng Q."/>
            <person name="Koehrsen M."/>
            <person name="Haas B."/>
            <person name="Borodovsky M."/>
            <person name="Guigo R."/>
            <person name="Alvarado L."/>
            <person name="Berlin A."/>
            <person name="Bochicchio J."/>
            <person name="Borenstein D."/>
            <person name="Chapman S."/>
            <person name="Chen Z."/>
            <person name="Engels R."/>
            <person name="Freedman E."/>
            <person name="Gellesch M."/>
            <person name="Goldberg J."/>
            <person name="Griggs A."/>
            <person name="Gujja S."/>
            <person name="Heiman D."/>
            <person name="Hepburn T."/>
            <person name="Howarth C."/>
            <person name="Jen D."/>
            <person name="Larson L."/>
            <person name="Lewis B."/>
            <person name="Mehta T."/>
            <person name="Park D."/>
            <person name="Pearson M."/>
            <person name="Roberts A."/>
            <person name="Saif S."/>
            <person name="Shenoy N."/>
            <person name="Sisk P."/>
            <person name="Stolte C."/>
            <person name="Sykes S."/>
            <person name="Thomson T."/>
            <person name="Walk T."/>
            <person name="White J."/>
            <person name="Yandava C."/>
            <person name="Burger G."/>
            <person name="Gray M.W."/>
            <person name="Holland P.W.H."/>
            <person name="King N."/>
            <person name="Lang F.B.F."/>
            <person name="Roger A.J."/>
            <person name="Ruiz-Trillo I."/>
            <person name="Lander E."/>
            <person name="Nusbaum C."/>
        </authorList>
    </citation>
    <scope>NUCLEOTIDE SEQUENCE [LARGE SCALE GENOMIC DNA]</scope>
    <source>
        <strain evidence="2 3">DAOM BR117</strain>
    </source>
</reference>
<dbReference type="AlphaFoldDB" id="A0A0L0HBC2"/>
<dbReference type="GO" id="GO:0017064">
    <property type="term" value="F:fatty acid amide hydrolase activity"/>
    <property type="evidence" value="ECO:0007669"/>
    <property type="project" value="TreeGrafter"/>
</dbReference>
<dbReference type="InParanoid" id="A0A0L0HBC2"/>
<dbReference type="VEuPathDB" id="FungiDB:SPPG_05852"/>
<gene>
    <name evidence="2" type="ORF">SPPG_05852</name>
</gene>
<sequence length="616" mass="67605">MFLIDGLKRIYSYFVADSVKTHKISLIKASYNNLEQKILSNYPPEKVAVAILHTQYAQELVTGIAERRWSAEDVMRVYCLQSLRLHREYNFISEQFMEDAILLAITLDAKFRSTGRLVGPLHGLPIALKDDMDVKGYDTTLGCKCGCLQPKHLDAPIVECLRTAGAIPFCKTNVSWHLLSAECTNTLFGQTLNPLDTKTSPGGSSGGVSALVAAGGALVGIGSDAVGGLRVPAQHCGLYCLKPTSSRLPPGTTNNNTLSWDTIPRVFGPVSRSLPNIVTIFRSLLLTHPWRTDPSVVPISFDHALYTSTLESRRLKIGWYTNDGFLRALPPACRAVHTAVTALEKQGHEVVEFHPPKTIQAVLLLTKLLVMDLDSPCTFLREFQQDDLGEPIVPLMLLMRAPMLVRALVATFFERIMDDTVVGQMIRTLGLGGTTARFRKGPKAAAELVQLQKEKEEYQRLFAEAWNEMDGMDVLICPVHAIPPLPSVSFPYTSAGTSYSMLYGLLDYPVGVVPNVTAVTAADRVHDTLMYVHGQEGAPPPVNIPGQPAVQSHGHHKGCFNFLGILGVEEFNSRLAEGVGTEASVAVQVVGRRFEEEKVLAVMELLRNGLEKKNSY</sequence>
<protein>
    <recommendedName>
        <fullName evidence="1">Amidase domain-containing protein</fullName>
    </recommendedName>
</protein>
<evidence type="ECO:0000313" key="2">
    <source>
        <dbReference type="EMBL" id="KNC98885.1"/>
    </source>
</evidence>
<dbReference type="GO" id="GO:0004040">
    <property type="term" value="F:amidase activity"/>
    <property type="evidence" value="ECO:0007669"/>
    <property type="project" value="TreeGrafter"/>
</dbReference>
<dbReference type="Proteomes" id="UP000053201">
    <property type="component" value="Unassembled WGS sequence"/>
</dbReference>
<dbReference type="FunCoup" id="A0A0L0HBC2">
    <property type="interactions" value="46"/>
</dbReference>
<accession>A0A0L0HBC2</accession>
<dbReference type="InterPro" id="IPR036928">
    <property type="entry name" value="AS_sf"/>
</dbReference>
<dbReference type="RefSeq" id="XP_016606925.1">
    <property type="nucleotide sequence ID" value="XM_016754057.1"/>
</dbReference>
<dbReference type="PANTHER" id="PTHR45847">
    <property type="entry name" value="FATTY ACID AMIDE HYDROLASE"/>
    <property type="match status" value="1"/>
</dbReference>
<dbReference type="EMBL" id="KQ257459">
    <property type="protein sequence ID" value="KNC98885.1"/>
    <property type="molecule type" value="Genomic_DNA"/>
</dbReference>
<dbReference type="SUPFAM" id="SSF75304">
    <property type="entry name" value="Amidase signature (AS) enzymes"/>
    <property type="match status" value="1"/>
</dbReference>
<name>A0A0L0HBC2_SPIPD</name>
<evidence type="ECO:0000313" key="3">
    <source>
        <dbReference type="Proteomes" id="UP000053201"/>
    </source>
</evidence>
<organism evidence="2 3">
    <name type="scientific">Spizellomyces punctatus (strain DAOM BR117)</name>
    <dbReference type="NCBI Taxonomy" id="645134"/>
    <lineage>
        <taxon>Eukaryota</taxon>
        <taxon>Fungi</taxon>
        <taxon>Fungi incertae sedis</taxon>
        <taxon>Chytridiomycota</taxon>
        <taxon>Chytridiomycota incertae sedis</taxon>
        <taxon>Chytridiomycetes</taxon>
        <taxon>Spizellomycetales</taxon>
        <taxon>Spizellomycetaceae</taxon>
        <taxon>Spizellomyces</taxon>
    </lineage>
</organism>
<dbReference type="InterPro" id="IPR052096">
    <property type="entry name" value="Endocannabinoid_amidase"/>
</dbReference>
<dbReference type="GeneID" id="27689196"/>
<dbReference type="GO" id="GO:0009062">
    <property type="term" value="P:fatty acid catabolic process"/>
    <property type="evidence" value="ECO:0007669"/>
    <property type="project" value="TreeGrafter"/>
</dbReference>
<keyword evidence="3" id="KW-1185">Reference proteome</keyword>
<dbReference type="OrthoDB" id="6428749at2759"/>
<proteinExistence type="predicted"/>
<dbReference type="PANTHER" id="PTHR45847:SF6">
    <property type="entry name" value="FATTY ACID AMIDE HYDROLASE"/>
    <property type="match status" value="1"/>
</dbReference>
<dbReference type="Pfam" id="PF01425">
    <property type="entry name" value="Amidase"/>
    <property type="match status" value="1"/>
</dbReference>